<keyword evidence="2" id="KW-0238">DNA-binding</keyword>
<organism evidence="6 7">
    <name type="scientific">Mucilaginibacter paludis DSM 18603</name>
    <dbReference type="NCBI Taxonomy" id="714943"/>
    <lineage>
        <taxon>Bacteria</taxon>
        <taxon>Pseudomonadati</taxon>
        <taxon>Bacteroidota</taxon>
        <taxon>Sphingobacteriia</taxon>
        <taxon>Sphingobacteriales</taxon>
        <taxon>Sphingobacteriaceae</taxon>
        <taxon>Mucilaginibacter</taxon>
    </lineage>
</organism>
<dbReference type="Gene3D" id="1.10.10.10">
    <property type="entry name" value="Winged helix-like DNA-binding domain superfamily/Winged helix DNA-binding domain"/>
    <property type="match status" value="1"/>
</dbReference>
<dbReference type="OrthoDB" id="966138at2"/>
<keyword evidence="4" id="KW-0472">Membrane</keyword>
<evidence type="ECO:0000256" key="4">
    <source>
        <dbReference type="SAM" id="Phobius"/>
    </source>
</evidence>
<feature type="transmembrane region" description="Helical" evidence="4">
    <location>
        <begin position="136"/>
        <end position="154"/>
    </location>
</feature>
<dbReference type="Pfam" id="PF00196">
    <property type="entry name" value="GerE"/>
    <property type="match status" value="1"/>
</dbReference>
<evidence type="ECO:0000256" key="1">
    <source>
        <dbReference type="ARBA" id="ARBA00023015"/>
    </source>
</evidence>
<dbReference type="STRING" id="714943.Mucpa_3405"/>
<keyword evidence="1" id="KW-0805">Transcription regulation</keyword>
<dbReference type="HOGENOM" id="CLU_902297_0_0_10"/>
<dbReference type="InterPro" id="IPR000792">
    <property type="entry name" value="Tscrpt_reg_LuxR_C"/>
</dbReference>
<dbReference type="SMART" id="SM00421">
    <property type="entry name" value="HTH_LUXR"/>
    <property type="match status" value="1"/>
</dbReference>
<evidence type="ECO:0000256" key="3">
    <source>
        <dbReference type="ARBA" id="ARBA00023163"/>
    </source>
</evidence>
<dbReference type="PANTHER" id="PTHR44688:SF16">
    <property type="entry name" value="DNA-BINDING TRANSCRIPTIONAL ACTIVATOR DEVR_DOSR"/>
    <property type="match status" value="1"/>
</dbReference>
<dbReference type="InterPro" id="IPR036388">
    <property type="entry name" value="WH-like_DNA-bd_sf"/>
</dbReference>
<feature type="transmembrane region" description="Helical" evidence="4">
    <location>
        <begin position="166"/>
        <end position="188"/>
    </location>
</feature>
<dbReference type="GO" id="GO:0006355">
    <property type="term" value="P:regulation of DNA-templated transcription"/>
    <property type="evidence" value="ECO:0007669"/>
    <property type="project" value="InterPro"/>
</dbReference>
<dbReference type="Proteomes" id="UP000002774">
    <property type="component" value="Chromosome"/>
</dbReference>
<feature type="transmembrane region" description="Helical" evidence="4">
    <location>
        <begin position="73"/>
        <end position="90"/>
    </location>
</feature>
<dbReference type="PRINTS" id="PR00038">
    <property type="entry name" value="HTHLUXR"/>
</dbReference>
<feature type="transmembrane region" description="Helical" evidence="4">
    <location>
        <begin position="12"/>
        <end position="33"/>
    </location>
</feature>
<dbReference type="InterPro" id="IPR016032">
    <property type="entry name" value="Sig_transdc_resp-reg_C-effctor"/>
</dbReference>
<dbReference type="RefSeq" id="WP_008507977.1">
    <property type="nucleotide sequence ID" value="NZ_CM001403.1"/>
</dbReference>
<keyword evidence="4" id="KW-0812">Transmembrane</keyword>
<dbReference type="SUPFAM" id="SSF46894">
    <property type="entry name" value="C-terminal effector domain of the bipartite response regulators"/>
    <property type="match status" value="1"/>
</dbReference>
<dbReference type="PANTHER" id="PTHR44688">
    <property type="entry name" value="DNA-BINDING TRANSCRIPTIONAL ACTIVATOR DEVR_DOSR"/>
    <property type="match status" value="1"/>
</dbReference>
<evidence type="ECO:0000313" key="7">
    <source>
        <dbReference type="Proteomes" id="UP000002774"/>
    </source>
</evidence>
<dbReference type="EMBL" id="CM001403">
    <property type="protein sequence ID" value="EHQ27504.1"/>
    <property type="molecule type" value="Genomic_DNA"/>
</dbReference>
<accession>H1YHV4</accession>
<evidence type="ECO:0000259" key="5">
    <source>
        <dbReference type="PROSITE" id="PS50043"/>
    </source>
</evidence>
<proteinExistence type="predicted"/>
<keyword evidence="3" id="KW-0804">Transcription</keyword>
<sequence>MLVFGTQVHIVTFLFIIAEGLMFFIEAVIYSIWPDKRRGWYLVLLTLLLLYNVTGGLFPDPKIPISISLQEMIAYGTGFLMAYYFPFYFYKAFDLKSLRWHALFGVPLFLMLPYLLFFVIMYAINEDLEKDIRYGVIAPFIYSLVLLWVMLRAIRKHYRENRDRSYYIEELAVYCAVSPWAAMTVLSWFQVSQLTEVLCTNTGFLFISAVFIRRSILLHRLEKRLYLGQAPFQNDPVKVEANCKRHNLTRKETEISGMVCQGMIYREIADKLFISLRTVDKHIENIFDKVGVSNRVELARKLNGL</sequence>
<name>H1YHV4_9SPHI</name>
<dbReference type="CDD" id="cd06170">
    <property type="entry name" value="LuxR_C_like"/>
    <property type="match status" value="1"/>
</dbReference>
<feature type="transmembrane region" description="Helical" evidence="4">
    <location>
        <begin position="40"/>
        <end position="58"/>
    </location>
</feature>
<dbReference type="GO" id="GO:0003677">
    <property type="term" value="F:DNA binding"/>
    <property type="evidence" value="ECO:0007669"/>
    <property type="project" value="UniProtKB-KW"/>
</dbReference>
<gene>
    <name evidence="6" type="ORF">Mucpa_3405</name>
</gene>
<feature type="domain" description="HTH luxR-type" evidence="5">
    <location>
        <begin position="241"/>
        <end position="305"/>
    </location>
</feature>
<evidence type="ECO:0000313" key="6">
    <source>
        <dbReference type="EMBL" id="EHQ27504.1"/>
    </source>
</evidence>
<feature type="transmembrane region" description="Helical" evidence="4">
    <location>
        <begin position="194"/>
        <end position="212"/>
    </location>
</feature>
<dbReference type="PROSITE" id="PS00622">
    <property type="entry name" value="HTH_LUXR_1"/>
    <property type="match status" value="1"/>
</dbReference>
<dbReference type="eggNOG" id="COG2197">
    <property type="taxonomic scope" value="Bacteria"/>
</dbReference>
<protein>
    <submittedName>
        <fullName evidence="6">Transcriptional regulator, LuxR family</fullName>
    </submittedName>
</protein>
<evidence type="ECO:0000256" key="2">
    <source>
        <dbReference type="ARBA" id="ARBA00023125"/>
    </source>
</evidence>
<keyword evidence="7" id="KW-1185">Reference proteome</keyword>
<keyword evidence="4" id="KW-1133">Transmembrane helix</keyword>
<dbReference type="PROSITE" id="PS50043">
    <property type="entry name" value="HTH_LUXR_2"/>
    <property type="match status" value="1"/>
</dbReference>
<reference evidence="6" key="1">
    <citation type="submission" date="2011-09" db="EMBL/GenBank/DDBJ databases">
        <title>The permanent draft genome of Mucilaginibacter paludis DSM 18603.</title>
        <authorList>
            <consortium name="US DOE Joint Genome Institute (JGI-PGF)"/>
            <person name="Lucas S."/>
            <person name="Han J."/>
            <person name="Lapidus A."/>
            <person name="Bruce D."/>
            <person name="Goodwin L."/>
            <person name="Pitluck S."/>
            <person name="Peters L."/>
            <person name="Kyrpides N."/>
            <person name="Mavromatis K."/>
            <person name="Ivanova N."/>
            <person name="Mikhailova N."/>
            <person name="Held B."/>
            <person name="Detter J.C."/>
            <person name="Tapia R."/>
            <person name="Han C."/>
            <person name="Land M."/>
            <person name="Hauser L."/>
            <person name="Markowitz V."/>
            <person name="Cheng J.-F."/>
            <person name="Hugenholtz P."/>
            <person name="Woyke T."/>
            <person name="Wu D."/>
            <person name="Tindall B."/>
            <person name="Brambilla E."/>
            <person name="Klenk H.-P."/>
            <person name="Eisen J.A."/>
        </authorList>
    </citation>
    <scope>NUCLEOTIDE SEQUENCE [LARGE SCALE GENOMIC DNA]</scope>
    <source>
        <strain evidence="6">DSM 18603</strain>
    </source>
</reference>
<feature type="transmembrane region" description="Helical" evidence="4">
    <location>
        <begin position="102"/>
        <end position="124"/>
    </location>
</feature>
<dbReference type="AlphaFoldDB" id="H1YHV4"/>